<dbReference type="InterPro" id="IPR036390">
    <property type="entry name" value="WH_DNA-bd_sf"/>
</dbReference>
<dbReference type="Pfam" id="PF00126">
    <property type="entry name" value="HTH_1"/>
    <property type="match status" value="1"/>
</dbReference>
<evidence type="ECO:0000313" key="2">
    <source>
        <dbReference type="EMBL" id="HJG12692.1"/>
    </source>
</evidence>
<dbReference type="Gene3D" id="1.10.10.10">
    <property type="entry name" value="Winged helix-like DNA-binding domain superfamily/Winged helix DNA-binding domain"/>
    <property type="match status" value="1"/>
</dbReference>
<reference evidence="2" key="1">
    <citation type="journal article" date="2021" name="PeerJ">
        <title>Extensive microbial diversity within the chicken gut microbiome revealed by metagenomics and culture.</title>
        <authorList>
            <person name="Gilroy R."/>
            <person name="Ravi A."/>
            <person name="Getino M."/>
            <person name="Pursley I."/>
            <person name="Horton D.L."/>
            <person name="Alikhan N.F."/>
            <person name="Baker D."/>
            <person name="Gharbi K."/>
            <person name="Hall N."/>
            <person name="Watson M."/>
            <person name="Adriaenssens E.M."/>
            <person name="Foster-Nyarko E."/>
            <person name="Jarju S."/>
            <person name="Secka A."/>
            <person name="Antonio M."/>
            <person name="Oren A."/>
            <person name="Chaudhuri R.R."/>
            <person name="La Ragione R."/>
            <person name="Hildebrand F."/>
            <person name="Pallen M.J."/>
        </authorList>
    </citation>
    <scope>NUCLEOTIDE SEQUENCE</scope>
    <source>
        <strain evidence="2">CHK154-13316</strain>
    </source>
</reference>
<dbReference type="InterPro" id="IPR036388">
    <property type="entry name" value="WH-like_DNA-bd_sf"/>
</dbReference>
<dbReference type="RefSeq" id="WP_242398713.1">
    <property type="nucleotide sequence ID" value="NZ_CAKOCS010000048.1"/>
</dbReference>
<dbReference type="InterPro" id="IPR000847">
    <property type="entry name" value="LysR_HTH_N"/>
</dbReference>
<name>A0A921I7C1_9BACE</name>
<dbReference type="AlphaFoldDB" id="A0A921I7C1"/>
<dbReference type="SUPFAM" id="SSF46785">
    <property type="entry name" value="Winged helix' DNA-binding domain"/>
    <property type="match status" value="1"/>
</dbReference>
<evidence type="ECO:0000259" key="1">
    <source>
        <dbReference type="PROSITE" id="PS50931"/>
    </source>
</evidence>
<comment type="caution">
    <text evidence="2">The sequence shown here is derived from an EMBL/GenBank/DDBJ whole genome shotgun (WGS) entry which is preliminary data.</text>
</comment>
<dbReference type="PROSITE" id="PS50931">
    <property type="entry name" value="HTH_LYSR"/>
    <property type="match status" value="1"/>
</dbReference>
<protein>
    <submittedName>
        <fullName evidence="2">LysR family transcriptional regulator</fullName>
    </submittedName>
</protein>
<proteinExistence type="predicted"/>
<dbReference type="GO" id="GO:0003700">
    <property type="term" value="F:DNA-binding transcription factor activity"/>
    <property type="evidence" value="ECO:0007669"/>
    <property type="project" value="InterPro"/>
</dbReference>
<feature type="domain" description="HTH lysR-type" evidence="1">
    <location>
        <begin position="3"/>
        <end position="48"/>
    </location>
</feature>
<sequence>MRWNLEWLRTVKAIYETNTLTAAAQELFIFQAGVSLHLNSLEAYTGYPAFPTTRLLVLPTLRLA</sequence>
<organism evidence="2 3">
    <name type="scientific">Bacteroides xylanisolvens</name>
    <dbReference type="NCBI Taxonomy" id="371601"/>
    <lineage>
        <taxon>Bacteria</taxon>
        <taxon>Pseudomonadati</taxon>
        <taxon>Bacteroidota</taxon>
        <taxon>Bacteroidia</taxon>
        <taxon>Bacteroidales</taxon>
        <taxon>Bacteroidaceae</taxon>
        <taxon>Bacteroides</taxon>
    </lineage>
</organism>
<evidence type="ECO:0000313" key="3">
    <source>
        <dbReference type="Proteomes" id="UP000747074"/>
    </source>
</evidence>
<reference evidence="2" key="2">
    <citation type="submission" date="2021-09" db="EMBL/GenBank/DDBJ databases">
        <authorList>
            <person name="Gilroy R."/>
        </authorList>
    </citation>
    <scope>NUCLEOTIDE SEQUENCE</scope>
    <source>
        <strain evidence="2">CHK154-13316</strain>
    </source>
</reference>
<dbReference type="Proteomes" id="UP000747074">
    <property type="component" value="Unassembled WGS sequence"/>
</dbReference>
<accession>A0A921I7C1</accession>
<gene>
    <name evidence="2" type="ORF">K8V07_12305</name>
</gene>
<dbReference type="EMBL" id="DYVL01000147">
    <property type="protein sequence ID" value="HJG12692.1"/>
    <property type="molecule type" value="Genomic_DNA"/>
</dbReference>